<evidence type="ECO:0000313" key="2">
    <source>
        <dbReference type="Proteomes" id="UP000054776"/>
    </source>
</evidence>
<dbReference type="InParanoid" id="A0A0V1AW40"/>
<name>A0A0V1AW40_TRISP</name>
<comment type="caution">
    <text evidence="1">The sequence shown here is derived from an EMBL/GenBank/DDBJ whole genome shotgun (WGS) entry which is preliminary data.</text>
</comment>
<dbReference type="AlphaFoldDB" id="A0A0V1AW40"/>
<gene>
    <name evidence="1" type="ORF">T01_1997</name>
</gene>
<protein>
    <submittedName>
        <fullName evidence="1">Uncharacterized protein</fullName>
    </submittedName>
</protein>
<reference evidence="1 2" key="1">
    <citation type="submission" date="2015-01" db="EMBL/GenBank/DDBJ databases">
        <title>Evolution of Trichinella species and genotypes.</title>
        <authorList>
            <person name="Korhonen P.K."/>
            <person name="Edoardo P."/>
            <person name="Giuseppe L.R."/>
            <person name="Gasser R.B."/>
        </authorList>
    </citation>
    <scope>NUCLEOTIDE SEQUENCE [LARGE SCALE GENOMIC DNA]</scope>
    <source>
        <strain evidence="1">ISS3</strain>
    </source>
</reference>
<proteinExistence type="predicted"/>
<organism evidence="1 2">
    <name type="scientific">Trichinella spiralis</name>
    <name type="common">Trichina worm</name>
    <dbReference type="NCBI Taxonomy" id="6334"/>
    <lineage>
        <taxon>Eukaryota</taxon>
        <taxon>Metazoa</taxon>
        <taxon>Ecdysozoa</taxon>
        <taxon>Nematoda</taxon>
        <taxon>Enoplea</taxon>
        <taxon>Dorylaimia</taxon>
        <taxon>Trichinellida</taxon>
        <taxon>Trichinellidae</taxon>
        <taxon>Trichinella</taxon>
    </lineage>
</organism>
<keyword evidence="2" id="KW-1185">Reference proteome</keyword>
<evidence type="ECO:0000313" key="1">
    <source>
        <dbReference type="EMBL" id="KRY29016.1"/>
    </source>
</evidence>
<sequence>MAERCPFQQQLTQVQKIAFVKVLSSRILLAQILRDHSTWGTEVETLGEWKYAFSFTCKVSFTQISLSNLSKAHVDKRGWNGRSPTLVERLSLLSALLRSCGQGFATSIASRRGKQIIKLSSTLPLVDVPLDTCSKGGNGPGHGEGRR</sequence>
<dbReference type="EMBL" id="JYDH01000183">
    <property type="protein sequence ID" value="KRY29016.1"/>
    <property type="molecule type" value="Genomic_DNA"/>
</dbReference>
<dbReference type="Proteomes" id="UP000054776">
    <property type="component" value="Unassembled WGS sequence"/>
</dbReference>
<accession>A0A0V1AW40</accession>